<reference evidence="1 2" key="1">
    <citation type="submission" date="2019-05" db="EMBL/GenBank/DDBJ databases">
        <title>Another draft genome of Portunus trituberculatus and its Hox gene families provides insights of decapod evolution.</title>
        <authorList>
            <person name="Jeong J.-H."/>
            <person name="Song I."/>
            <person name="Kim S."/>
            <person name="Choi T."/>
            <person name="Kim D."/>
            <person name="Ryu S."/>
            <person name="Kim W."/>
        </authorList>
    </citation>
    <scope>NUCLEOTIDE SEQUENCE [LARGE SCALE GENOMIC DNA]</scope>
    <source>
        <tissue evidence="1">Muscle</tissue>
    </source>
</reference>
<dbReference type="Proteomes" id="UP000324222">
    <property type="component" value="Unassembled WGS sequence"/>
</dbReference>
<keyword evidence="2" id="KW-1185">Reference proteome</keyword>
<name>A0A5B7CMC5_PORTR</name>
<gene>
    <name evidence="1" type="ORF">E2C01_002139</name>
</gene>
<dbReference type="EMBL" id="VSRR010000073">
    <property type="protein sequence ID" value="MPC09526.1"/>
    <property type="molecule type" value="Genomic_DNA"/>
</dbReference>
<proteinExistence type="predicted"/>
<sequence length="69" mass="7713">MSGKKQDCLSAVRPRDASSSSALRLYKSRELFSSHDRVIFPIHLDPPRIRSGRKTLRLCVNSSGSIDVL</sequence>
<accession>A0A5B7CMC5</accession>
<comment type="caution">
    <text evidence="1">The sequence shown here is derived from an EMBL/GenBank/DDBJ whole genome shotgun (WGS) entry which is preliminary data.</text>
</comment>
<protein>
    <submittedName>
        <fullName evidence="1">Uncharacterized protein</fullName>
    </submittedName>
</protein>
<organism evidence="1 2">
    <name type="scientific">Portunus trituberculatus</name>
    <name type="common">Swimming crab</name>
    <name type="synonym">Neptunus trituberculatus</name>
    <dbReference type="NCBI Taxonomy" id="210409"/>
    <lineage>
        <taxon>Eukaryota</taxon>
        <taxon>Metazoa</taxon>
        <taxon>Ecdysozoa</taxon>
        <taxon>Arthropoda</taxon>
        <taxon>Crustacea</taxon>
        <taxon>Multicrustacea</taxon>
        <taxon>Malacostraca</taxon>
        <taxon>Eumalacostraca</taxon>
        <taxon>Eucarida</taxon>
        <taxon>Decapoda</taxon>
        <taxon>Pleocyemata</taxon>
        <taxon>Brachyura</taxon>
        <taxon>Eubrachyura</taxon>
        <taxon>Portunoidea</taxon>
        <taxon>Portunidae</taxon>
        <taxon>Portuninae</taxon>
        <taxon>Portunus</taxon>
    </lineage>
</organism>
<dbReference type="AlphaFoldDB" id="A0A5B7CMC5"/>
<evidence type="ECO:0000313" key="2">
    <source>
        <dbReference type="Proteomes" id="UP000324222"/>
    </source>
</evidence>
<evidence type="ECO:0000313" key="1">
    <source>
        <dbReference type="EMBL" id="MPC09526.1"/>
    </source>
</evidence>